<evidence type="ECO:0000256" key="1">
    <source>
        <dbReference type="SAM" id="MobiDB-lite"/>
    </source>
</evidence>
<dbReference type="EMBL" id="JAVHJV010000012">
    <property type="protein sequence ID" value="KAK5938849.1"/>
    <property type="molecule type" value="Genomic_DNA"/>
</dbReference>
<evidence type="ECO:0008006" key="4">
    <source>
        <dbReference type="Google" id="ProtNLM"/>
    </source>
</evidence>
<evidence type="ECO:0000313" key="2">
    <source>
        <dbReference type="EMBL" id="KAK5938849.1"/>
    </source>
</evidence>
<feature type="region of interest" description="Disordered" evidence="1">
    <location>
        <begin position="234"/>
        <end position="279"/>
    </location>
</feature>
<comment type="caution">
    <text evidence="2">The sequence shown here is derived from an EMBL/GenBank/DDBJ whole genome shotgun (WGS) entry which is preliminary data.</text>
</comment>
<dbReference type="GeneID" id="90002490"/>
<sequence length="279" mass="32482">MSFYLPIRPSEKEQNLRRADGLRLTAHLRKEANKRARESLRIYETQAASTTPQLLCSFPSRWYAESMCSDGTWVPEWYVRKVCAILRSIEKDEQLEQHTESDKTVVKSTVADRLWKQNWKTSEALLDHCLQRYTDLTDADGQFDSGTVLDAMDDQIQYDPLPDEPENLILPAKPNEDDSEESFVRKYRLNHPIFDWKGHKKHAPRDDELMGDRYAPRNDAEYIAQLKTALGRFGSFKTTNQEELDEFEESEEEEDDVDMVDVSNMLEEQSDEGETSEED</sequence>
<proteinExistence type="predicted"/>
<evidence type="ECO:0000313" key="3">
    <source>
        <dbReference type="Proteomes" id="UP001334248"/>
    </source>
</evidence>
<feature type="compositionally biased region" description="Acidic residues" evidence="1">
    <location>
        <begin position="268"/>
        <end position="279"/>
    </location>
</feature>
<dbReference type="Proteomes" id="UP001334248">
    <property type="component" value="Unassembled WGS sequence"/>
</dbReference>
<name>A0ABR0RDZ2_9EURO</name>
<feature type="compositionally biased region" description="Acidic residues" evidence="1">
    <location>
        <begin position="242"/>
        <end position="259"/>
    </location>
</feature>
<accession>A0ABR0RDZ2</accession>
<keyword evidence="3" id="KW-1185">Reference proteome</keyword>
<dbReference type="RefSeq" id="XP_064726939.1">
    <property type="nucleotide sequence ID" value="XM_064877437.1"/>
</dbReference>
<reference evidence="2 3" key="1">
    <citation type="journal article" date="2023" name="Res Sq">
        <title>Genomic and morphological characterization of Knufia obscura isolated from the Mars 2020 spacecraft assembly facility.</title>
        <authorList>
            <person name="Chander A.M."/>
            <person name="Teixeira M.M."/>
            <person name="Singh N.K."/>
            <person name="Williams M.P."/>
            <person name="Parker C.W."/>
            <person name="Leo P."/>
            <person name="Stajich J.E."/>
            <person name="Torok T."/>
            <person name="Tighe S."/>
            <person name="Mason C.E."/>
            <person name="Venkateswaran K."/>
        </authorList>
    </citation>
    <scope>NUCLEOTIDE SEQUENCE [LARGE SCALE GENOMIC DNA]</scope>
    <source>
        <strain evidence="2 3">CCFEE 5817</strain>
    </source>
</reference>
<gene>
    <name evidence="2" type="ORF">PMZ80_009041</name>
</gene>
<protein>
    <recommendedName>
        <fullName evidence="4">RNA polymerase II nuclear localization protein SLC7A6OS</fullName>
    </recommendedName>
</protein>
<organism evidence="2 3">
    <name type="scientific">Knufia obscura</name>
    <dbReference type="NCBI Taxonomy" id="1635080"/>
    <lineage>
        <taxon>Eukaryota</taxon>
        <taxon>Fungi</taxon>
        <taxon>Dikarya</taxon>
        <taxon>Ascomycota</taxon>
        <taxon>Pezizomycotina</taxon>
        <taxon>Eurotiomycetes</taxon>
        <taxon>Chaetothyriomycetidae</taxon>
        <taxon>Chaetothyriales</taxon>
        <taxon>Trichomeriaceae</taxon>
        <taxon>Knufia</taxon>
    </lineage>
</organism>